<dbReference type="PROSITE" id="PS51296">
    <property type="entry name" value="RIESKE"/>
    <property type="match status" value="1"/>
</dbReference>
<evidence type="ECO:0000256" key="5">
    <source>
        <dbReference type="ARBA" id="ARBA00022723"/>
    </source>
</evidence>
<dbReference type="GO" id="GO:0051537">
    <property type="term" value="F:2 iron, 2 sulfur cluster binding"/>
    <property type="evidence" value="ECO:0007669"/>
    <property type="project" value="UniProtKB-KW"/>
</dbReference>
<dbReference type="Gene3D" id="2.102.10.10">
    <property type="entry name" value="Rieske [2Fe-2S] iron-sulphur domain"/>
    <property type="match status" value="1"/>
</dbReference>
<evidence type="ECO:0000256" key="7">
    <source>
        <dbReference type="ARBA" id="ARBA00023002"/>
    </source>
</evidence>
<reference evidence="11" key="1">
    <citation type="journal article" date="2020" name="Stud. Mycol.">
        <title>101 Dothideomycetes genomes: a test case for predicting lifestyles and emergence of pathogens.</title>
        <authorList>
            <person name="Haridas S."/>
            <person name="Albert R."/>
            <person name="Binder M."/>
            <person name="Bloem J."/>
            <person name="Labutti K."/>
            <person name="Salamov A."/>
            <person name="Andreopoulos B."/>
            <person name="Baker S."/>
            <person name="Barry K."/>
            <person name="Bills G."/>
            <person name="Bluhm B."/>
            <person name="Cannon C."/>
            <person name="Castanera R."/>
            <person name="Culley D."/>
            <person name="Daum C."/>
            <person name="Ezra D."/>
            <person name="Gonzalez J."/>
            <person name="Henrissat B."/>
            <person name="Kuo A."/>
            <person name="Liang C."/>
            <person name="Lipzen A."/>
            <person name="Lutzoni F."/>
            <person name="Magnuson J."/>
            <person name="Mondo S."/>
            <person name="Nolan M."/>
            <person name="Ohm R."/>
            <person name="Pangilinan J."/>
            <person name="Park H.-J."/>
            <person name="Ramirez L."/>
            <person name="Alfaro M."/>
            <person name="Sun H."/>
            <person name="Tritt A."/>
            <person name="Yoshinaga Y."/>
            <person name="Zwiers L.-H."/>
            <person name="Turgeon B."/>
            <person name="Goodwin S."/>
            <person name="Spatafora J."/>
            <person name="Crous P."/>
            <person name="Grigoriev I."/>
        </authorList>
    </citation>
    <scope>NUCLEOTIDE SEQUENCE</scope>
    <source>
        <strain evidence="11">CBS 269.34</strain>
    </source>
</reference>
<dbReference type="InterPro" id="IPR016156">
    <property type="entry name" value="FAD/NAD-linked_Rdtase_dimer_sf"/>
</dbReference>
<dbReference type="GO" id="GO:0005737">
    <property type="term" value="C:cytoplasm"/>
    <property type="evidence" value="ECO:0007669"/>
    <property type="project" value="TreeGrafter"/>
</dbReference>
<accession>A0A6A6QP22</accession>
<dbReference type="InterPro" id="IPR017941">
    <property type="entry name" value="Rieske_2Fe-2S"/>
</dbReference>
<dbReference type="PRINTS" id="PR00411">
    <property type="entry name" value="PNDRDTASEI"/>
</dbReference>
<dbReference type="CDD" id="cd03478">
    <property type="entry name" value="Rieske_AIFL_N"/>
    <property type="match status" value="1"/>
</dbReference>
<dbReference type="Pfam" id="PF14759">
    <property type="entry name" value="Reductase_C"/>
    <property type="match status" value="1"/>
</dbReference>
<evidence type="ECO:0000256" key="2">
    <source>
        <dbReference type="ARBA" id="ARBA00006442"/>
    </source>
</evidence>
<dbReference type="InterPro" id="IPR028202">
    <property type="entry name" value="Reductase_C"/>
</dbReference>
<keyword evidence="6" id="KW-0274">FAD</keyword>
<dbReference type="GO" id="GO:0016651">
    <property type="term" value="F:oxidoreductase activity, acting on NAD(P)H"/>
    <property type="evidence" value="ECO:0007669"/>
    <property type="project" value="TreeGrafter"/>
</dbReference>
<sequence>MAQEYKLKDVTSLDLKNGDKKEVEVEGIEGGKVLLVKVKGQVHATSANCTHFGAPLKNGILTPEGRLTCAWHGACFSVSTGDVEDAPALDGLSKYDLVEKDGAVYVKSDEATIKANRRVLNIKCSAKSDEKVLVIGGGSGTIGAVEGLRGGGFTGHITVISKEGYRPIDRTKLSKALLADVSKAAWRSPEFYKDASIDILEDEVTKVDFSSKKVSTTSGKSYEYTKLVLATGGQPNWLPLPGLKGDLSNVFVLRAIPDTQGIVKAVGDNGKKIVVVGSSFIGMEVANCLASQKNDVTVIGMESAPMERVMGTTIGKVFQGLLEKNGVKFYMNASVEKATPSSTDSSKVGAVHLKDGTTLEADLVIEGVGVKPATTFLKDAPGLTLEKDGSIKTDESFAVEGLKDVYAIGDIATYPYHGPGGDGKATRIEHWNVAQNAGRSVAAAINNPSSKPKAFIPVFWSALGSQLRYCGNTVGGYDDVVIQGDTEKPAFVAFYTQGETVVAVASMGKDPYMSQSAELMRRGKMAGKSELEGGLDIMGIDVPAEIKI</sequence>
<dbReference type="Proteomes" id="UP000799750">
    <property type="component" value="Unassembled WGS sequence"/>
</dbReference>
<dbReference type="OrthoDB" id="6029at2759"/>
<keyword evidence="9" id="KW-0411">Iron-sulfur</keyword>
<dbReference type="InterPro" id="IPR023753">
    <property type="entry name" value="FAD/NAD-binding_dom"/>
</dbReference>
<evidence type="ECO:0000256" key="9">
    <source>
        <dbReference type="ARBA" id="ARBA00023014"/>
    </source>
</evidence>
<dbReference type="Gene3D" id="3.50.50.60">
    <property type="entry name" value="FAD/NAD(P)-binding domain"/>
    <property type="match status" value="2"/>
</dbReference>
<dbReference type="SUPFAM" id="SSF51905">
    <property type="entry name" value="FAD/NAD(P)-binding domain"/>
    <property type="match status" value="2"/>
</dbReference>
<protein>
    <recommendedName>
        <fullName evidence="10">Rieske domain-containing protein</fullName>
    </recommendedName>
</protein>
<evidence type="ECO:0000256" key="3">
    <source>
        <dbReference type="ARBA" id="ARBA00022630"/>
    </source>
</evidence>
<keyword evidence="3" id="KW-0285">Flavoprotein</keyword>
<evidence type="ECO:0000256" key="1">
    <source>
        <dbReference type="ARBA" id="ARBA00001974"/>
    </source>
</evidence>
<evidence type="ECO:0000256" key="4">
    <source>
        <dbReference type="ARBA" id="ARBA00022714"/>
    </source>
</evidence>
<evidence type="ECO:0000256" key="6">
    <source>
        <dbReference type="ARBA" id="ARBA00022827"/>
    </source>
</evidence>
<keyword evidence="8" id="KW-0408">Iron</keyword>
<dbReference type="InterPro" id="IPR036188">
    <property type="entry name" value="FAD/NAD-bd_sf"/>
</dbReference>
<evidence type="ECO:0000313" key="12">
    <source>
        <dbReference type="Proteomes" id="UP000799750"/>
    </source>
</evidence>
<dbReference type="Gene3D" id="3.30.390.30">
    <property type="match status" value="1"/>
</dbReference>
<dbReference type="SUPFAM" id="SSF50022">
    <property type="entry name" value="ISP domain"/>
    <property type="match status" value="1"/>
</dbReference>
<keyword evidence="4" id="KW-0001">2Fe-2S</keyword>
<keyword evidence="5" id="KW-0479">Metal-binding</keyword>
<keyword evidence="12" id="KW-1185">Reference proteome</keyword>
<dbReference type="PRINTS" id="PR00368">
    <property type="entry name" value="FADPNR"/>
</dbReference>
<dbReference type="SUPFAM" id="SSF55424">
    <property type="entry name" value="FAD/NAD-linked reductases, dimerisation (C-terminal) domain"/>
    <property type="match status" value="1"/>
</dbReference>
<dbReference type="EMBL" id="MU004191">
    <property type="protein sequence ID" value="KAF2493879.1"/>
    <property type="molecule type" value="Genomic_DNA"/>
</dbReference>
<evidence type="ECO:0000256" key="8">
    <source>
        <dbReference type="ARBA" id="ARBA00023004"/>
    </source>
</evidence>
<organism evidence="11 12">
    <name type="scientific">Lophium mytilinum</name>
    <dbReference type="NCBI Taxonomy" id="390894"/>
    <lineage>
        <taxon>Eukaryota</taxon>
        <taxon>Fungi</taxon>
        <taxon>Dikarya</taxon>
        <taxon>Ascomycota</taxon>
        <taxon>Pezizomycotina</taxon>
        <taxon>Dothideomycetes</taxon>
        <taxon>Pleosporomycetidae</taxon>
        <taxon>Mytilinidiales</taxon>
        <taxon>Mytilinidiaceae</taxon>
        <taxon>Lophium</taxon>
    </lineage>
</organism>
<comment type="similarity">
    <text evidence="2">Belongs to the FAD-dependent oxidoreductase family.</text>
</comment>
<gene>
    <name evidence="11" type="ORF">BU16DRAFT_528076</name>
</gene>
<dbReference type="AlphaFoldDB" id="A0A6A6QP22"/>
<dbReference type="InterPro" id="IPR036922">
    <property type="entry name" value="Rieske_2Fe-2S_sf"/>
</dbReference>
<keyword evidence="7" id="KW-0560">Oxidoreductase</keyword>
<comment type="cofactor">
    <cofactor evidence="1">
        <name>FAD</name>
        <dbReference type="ChEBI" id="CHEBI:57692"/>
    </cofactor>
</comment>
<dbReference type="PANTHER" id="PTHR43557">
    <property type="entry name" value="APOPTOSIS-INDUCING FACTOR 1"/>
    <property type="match status" value="1"/>
</dbReference>
<evidence type="ECO:0000259" key="10">
    <source>
        <dbReference type="PROSITE" id="PS51296"/>
    </source>
</evidence>
<name>A0A6A6QP22_9PEZI</name>
<dbReference type="Pfam" id="PF07992">
    <property type="entry name" value="Pyr_redox_2"/>
    <property type="match status" value="1"/>
</dbReference>
<dbReference type="Pfam" id="PF00355">
    <property type="entry name" value="Rieske"/>
    <property type="match status" value="1"/>
</dbReference>
<evidence type="ECO:0000313" key="11">
    <source>
        <dbReference type="EMBL" id="KAF2493879.1"/>
    </source>
</evidence>
<feature type="domain" description="Rieske" evidence="10">
    <location>
        <begin position="7"/>
        <end position="106"/>
    </location>
</feature>
<dbReference type="PANTHER" id="PTHR43557:SF2">
    <property type="entry name" value="RIESKE DOMAIN-CONTAINING PROTEIN-RELATED"/>
    <property type="match status" value="1"/>
</dbReference>
<dbReference type="GO" id="GO:0046872">
    <property type="term" value="F:metal ion binding"/>
    <property type="evidence" value="ECO:0007669"/>
    <property type="project" value="UniProtKB-KW"/>
</dbReference>
<dbReference type="InterPro" id="IPR050446">
    <property type="entry name" value="FAD-oxidoreductase/Apoptosis"/>
</dbReference>
<proteinExistence type="inferred from homology"/>